<evidence type="ECO:0000259" key="2">
    <source>
        <dbReference type="Pfam" id="PF13581"/>
    </source>
</evidence>
<dbReference type="CDD" id="cd16936">
    <property type="entry name" value="HATPase_RsbW-like"/>
    <property type="match status" value="1"/>
</dbReference>
<dbReference type="OrthoDB" id="3211521at2"/>
<keyword evidence="1" id="KW-0808">Transferase</keyword>
<accession>A0A7K0CIQ4</accession>
<comment type="caution">
    <text evidence="3">The sequence shown here is derived from an EMBL/GenBank/DDBJ whole genome shotgun (WGS) entry which is preliminary data.</text>
</comment>
<proteinExistence type="predicted"/>
<evidence type="ECO:0000256" key="1">
    <source>
        <dbReference type="ARBA" id="ARBA00022527"/>
    </source>
</evidence>
<gene>
    <name evidence="3" type="ORF">SRB5_34940</name>
</gene>
<evidence type="ECO:0000313" key="4">
    <source>
        <dbReference type="Proteomes" id="UP000466345"/>
    </source>
</evidence>
<dbReference type="GO" id="GO:0004674">
    <property type="term" value="F:protein serine/threonine kinase activity"/>
    <property type="evidence" value="ECO:0007669"/>
    <property type="project" value="UniProtKB-KW"/>
</dbReference>
<feature type="domain" description="Histidine kinase/HSP90-like ATPase" evidence="2">
    <location>
        <begin position="16"/>
        <end position="127"/>
    </location>
</feature>
<dbReference type="EMBL" id="WEGJ01000012">
    <property type="protein sequence ID" value="MQY13348.1"/>
    <property type="molecule type" value="Genomic_DNA"/>
</dbReference>
<dbReference type="InterPro" id="IPR050267">
    <property type="entry name" value="Anti-sigma-factor_SerPK"/>
</dbReference>
<dbReference type="Proteomes" id="UP000466345">
    <property type="component" value="Unassembled WGS sequence"/>
</dbReference>
<protein>
    <recommendedName>
        <fullName evidence="2">Histidine kinase/HSP90-like ATPase domain-containing protein</fullName>
    </recommendedName>
</protein>
<name>A0A7K0CIQ4_9ACTN</name>
<keyword evidence="1" id="KW-0418">Kinase</keyword>
<dbReference type="RefSeq" id="WP_153453020.1">
    <property type="nucleotide sequence ID" value="NZ_WEGJ01000012.1"/>
</dbReference>
<dbReference type="Pfam" id="PF13581">
    <property type="entry name" value="HATPase_c_2"/>
    <property type="match status" value="1"/>
</dbReference>
<sequence>MDLGDCMRRKRWEVPFSAAPAEVSSLRRLLRTRLTLWGLTDVVEQAQICMTELVNNVIHHVGEGTQALLAGSMRGIRLRLEVHDEGAATVPTAMAPAADCESGRGMQIVDALAEDWGVAAVGTGKVTWCELGTGLSEPNGHVGGDRVTNAEALLMLYASSLPELRHGLPRQGPLSPASAGEVAGELMSDLVWWLRAHGCDPEEVLGRVR</sequence>
<dbReference type="PANTHER" id="PTHR35526:SF3">
    <property type="entry name" value="ANTI-SIGMA-F FACTOR RSBW"/>
    <property type="match status" value="1"/>
</dbReference>
<keyword evidence="4" id="KW-1185">Reference proteome</keyword>
<dbReference type="Gene3D" id="3.30.565.10">
    <property type="entry name" value="Histidine kinase-like ATPase, C-terminal domain"/>
    <property type="match status" value="1"/>
</dbReference>
<reference evidence="3 4" key="1">
    <citation type="submission" date="2019-10" db="EMBL/GenBank/DDBJ databases">
        <title>Streptomyces smaragdinus sp. nov. and Streptomyces fabii sp. nov., isolated from the gut of fungus growing-termite Macrotermes natalensis.</title>
        <authorList>
            <person name="Schwitalla J."/>
            <person name="Benndorf R."/>
            <person name="Martin K."/>
            <person name="De Beer W."/>
            <person name="Kaster A.-K."/>
            <person name="Vollmers J."/>
            <person name="Poulsen M."/>
            <person name="Beemelmanns C."/>
        </authorList>
    </citation>
    <scope>NUCLEOTIDE SEQUENCE [LARGE SCALE GENOMIC DNA]</scope>
    <source>
        <strain evidence="3 4">RB5</strain>
    </source>
</reference>
<dbReference type="InterPro" id="IPR036890">
    <property type="entry name" value="HATPase_C_sf"/>
</dbReference>
<evidence type="ECO:0000313" key="3">
    <source>
        <dbReference type="EMBL" id="MQY13348.1"/>
    </source>
</evidence>
<dbReference type="InterPro" id="IPR003594">
    <property type="entry name" value="HATPase_dom"/>
</dbReference>
<organism evidence="3 4">
    <name type="scientific">Streptomyces smaragdinus</name>
    <dbReference type="NCBI Taxonomy" id="2585196"/>
    <lineage>
        <taxon>Bacteria</taxon>
        <taxon>Bacillati</taxon>
        <taxon>Actinomycetota</taxon>
        <taxon>Actinomycetes</taxon>
        <taxon>Kitasatosporales</taxon>
        <taxon>Streptomycetaceae</taxon>
        <taxon>Streptomyces</taxon>
    </lineage>
</organism>
<dbReference type="AlphaFoldDB" id="A0A7K0CIQ4"/>
<dbReference type="SUPFAM" id="SSF55874">
    <property type="entry name" value="ATPase domain of HSP90 chaperone/DNA topoisomerase II/histidine kinase"/>
    <property type="match status" value="1"/>
</dbReference>
<keyword evidence="1" id="KW-0723">Serine/threonine-protein kinase</keyword>
<dbReference type="PANTHER" id="PTHR35526">
    <property type="entry name" value="ANTI-SIGMA-F FACTOR RSBW-RELATED"/>
    <property type="match status" value="1"/>
</dbReference>